<evidence type="ECO:0000313" key="2">
    <source>
        <dbReference type="Proteomes" id="UP000000268"/>
    </source>
</evidence>
<dbReference type="KEGG" id="amr:AM1_2382"/>
<sequence length="39" mass="4271">MKLGGLYSLISNIRTAIEKNVCTSAPVQQKAYIVFIDGQ</sequence>
<proteinExistence type="predicted"/>
<dbReference type="Proteomes" id="UP000000268">
    <property type="component" value="Chromosome"/>
</dbReference>
<keyword evidence="2" id="KW-1185">Reference proteome</keyword>
<name>B0C345_ACAM1</name>
<dbReference type="EMBL" id="CP000828">
    <property type="protein sequence ID" value="ABW27392.1"/>
    <property type="molecule type" value="Genomic_DNA"/>
</dbReference>
<dbReference type="STRING" id="329726.AM1_2382"/>
<dbReference type="AlphaFoldDB" id="B0C345"/>
<organism evidence="1 2">
    <name type="scientific">Acaryochloris marina (strain MBIC 11017)</name>
    <dbReference type="NCBI Taxonomy" id="329726"/>
    <lineage>
        <taxon>Bacteria</taxon>
        <taxon>Bacillati</taxon>
        <taxon>Cyanobacteriota</taxon>
        <taxon>Cyanophyceae</taxon>
        <taxon>Acaryochloridales</taxon>
        <taxon>Acaryochloridaceae</taxon>
        <taxon>Acaryochloris</taxon>
    </lineage>
</organism>
<dbReference type="HOGENOM" id="CLU_3302975_0_0_3"/>
<protein>
    <submittedName>
        <fullName evidence="1">Uncharacterized protein</fullName>
    </submittedName>
</protein>
<evidence type="ECO:0000313" key="1">
    <source>
        <dbReference type="EMBL" id="ABW27392.1"/>
    </source>
</evidence>
<accession>B0C345</accession>
<reference evidence="1 2" key="1">
    <citation type="journal article" date="2008" name="Proc. Natl. Acad. Sci. U.S.A.">
        <title>Niche adaptation and genome expansion in the chlorophyll d-producing cyanobacterium Acaryochloris marina.</title>
        <authorList>
            <person name="Swingley W.D."/>
            <person name="Chen M."/>
            <person name="Cheung P.C."/>
            <person name="Conrad A.L."/>
            <person name="Dejesa L.C."/>
            <person name="Hao J."/>
            <person name="Honchak B.M."/>
            <person name="Karbach L.E."/>
            <person name="Kurdoglu A."/>
            <person name="Lahiri S."/>
            <person name="Mastrian S.D."/>
            <person name="Miyashita H."/>
            <person name="Page L."/>
            <person name="Ramakrishna P."/>
            <person name="Satoh S."/>
            <person name="Sattley W.M."/>
            <person name="Shimada Y."/>
            <person name="Taylor H.L."/>
            <person name="Tomo T."/>
            <person name="Tsuchiya T."/>
            <person name="Wang Z.T."/>
            <person name="Raymond J."/>
            <person name="Mimuro M."/>
            <person name="Blankenship R.E."/>
            <person name="Touchman J.W."/>
        </authorList>
    </citation>
    <scope>NUCLEOTIDE SEQUENCE [LARGE SCALE GENOMIC DNA]</scope>
    <source>
        <strain evidence="2">MBIC 11017</strain>
    </source>
</reference>
<gene>
    <name evidence="1" type="ordered locus">AM1_2382</name>
</gene>